<dbReference type="AlphaFoldDB" id="A0A8J5TFG5"/>
<reference evidence="11" key="2">
    <citation type="submission" date="2021-02" db="EMBL/GenBank/DDBJ databases">
        <authorList>
            <person name="Kimball J.A."/>
            <person name="Haas M.W."/>
            <person name="Macchietto M."/>
            <person name="Kono T."/>
            <person name="Duquette J."/>
            <person name="Shao M."/>
        </authorList>
    </citation>
    <scope>NUCLEOTIDE SEQUENCE</scope>
    <source>
        <tissue evidence="11">Fresh leaf tissue</tissue>
    </source>
</reference>
<protein>
    <recommendedName>
        <fullName evidence="2">chitinase</fullName>
        <ecNumber evidence="2">3.2.1.14</ecNumber>
    </recommendedName>
</protein>
<dbReference type="InterPro" id="IPR000726">
    <property type="entry name" value="Glyco_hydro_19_cat"/>
</dbReference>
<evidence type="ECO:0000313" key="12">
    <source>
        <dbReference type="Proteomes" id="UP000729402"/>
    </source>
</evidence>
<dbReference type="PANTHER" id="PTHR22595:SF197">
    <property type="entry name" value="CHITINASE FAMILY PROTEIN"/>
    <property type="match status" value="1"/>
</dbReference>
<evidence type="ECO:0000256" key="6">
    <source>
        <dbReference type="ARBA" id="ARBA00023024"/>
    </source>
</evidence>
<keyword evidence="9" id="KW-0624">Polysaccharide degradation</keyword>
<dbReference type="Pfam" id="PF00182">
    <property type="entry name" value="Glyco_hydro_19"/>
    <property type="match status" value="1"/>
</dbReference>
<dbReference type="GO" id="GO:0008061">
    <property type="term" value="F:chitin binding"/>
    <property type="evidence" value="ECO:0007669"/>
    <property type="project" value="UniProtKB-KW"/>
</dbReference>
<evidence type="ECO:0000256" key="7">
    <source>
        <dbReference type="ARBA" id="ARBA00023277"/>
    </source>
</evidence>
<keyword evidence="4" id="KW-0732">Signal</keyword>
<organism evidence="11 12">
    <name type="scientific">Zizania palustris</name>
    <name type="common">Northern wild rice</name>
    <dbReference type="NCBI Taxonomy" id="103762"/>
    <lineage>
        <taxon>Eukaryota</taxon>
        <taxon>Viridiplantae</taxon>
        <taxon>Streptophyta</taxon>
        <taxon>Embryophyta</taxon>
        <taxon>Tracheophyta</taxon>
        <taxon>Spermatophyta</taxon>
        <taxon>Magnoliopsida</taxon>
        <taxon>Liliopsida</taxon>
        <taxon>Poales</taxon>
        <taxon>Poaceae</taxon>
        <taxon>BOP clade</taxon>
        <taxon>Oryzoideae</taxon>
        <taxon>Oryzeae</taxon>
        <taxon>Zizaniinae</taxon>
        <taxon>Zizania</taxon>
    </lineage>
</organism>
<gene>
    <name evidence="11" type="ORF">GUJ93_ZPchr0014g46743</name>
</gene>
<dbReference type="GO" id="GO:0008843">
    <property type="term" value="F:endochitinase activity"/>
    <property type="evidence" value="ECO:0007669"/>
    <property type="project" value="UniProtKB-EC"/>
</dbReference>
<evidence type="ECO:0000256" key="3">
    <source>
        <dbReference type="ARBA" id="ARBA00022669"/>
    </source>
</evidence>
<dbReference type="OrthoDB" id="5985073at2759"/>
<evidence type="ECO:0000313" key="11">
    <source>
        <dbReference type="EMBL" id="KAG8082510.1"/>
    </source>
</evidence>
<dbReference type="PROSITE" id="PS00774">
    <property type="entry name" value="CHITINASE_19_2"/>
    <property type="match status" value="1"/>
</dbReference>
<keyword evidence="3" id="KW-0147">Chitin-binding</keyword>
<sequence>MDGASKNYYCKDNMQWPCQPGKQYYGRGPLQISWNYNYGPAGMDIGFDGLRNPEKVAQDATVSFKTTLWFWMKNFGVNPGSNDLSC</sequence>
<dbReference type="EMBL" id="JAAALK010000086">
    <property type="protein sequence ID" value="KAG8082510.1"/>
    <property type="molecule type" value="Genomic_DNA"/>
</dbReference>
<dbReference type="EC" id="3.2.1.14" evidence="2"/>
<feature type="domain" description="Glycoside hydrolase family 19 catalytic" evidence="10">
    <location>
        <begin position="62"/>
        <end position="72"/>
    </location>
</feature>
<dbReference type="FunFam" id="3.30.20.10:FF:000001">
    <property type="entry name" value="Endochitinase (Chitinase)"/>
    <property type="match status" value="1"/>
</dbReference>
<comment type="caution">
    <text evidence="11">The sequence shown here is derived from an EMBL/GenBank/DDBJ whole genome shotgun (WGS) entry which is preliminary data.</text>
</comment>
<evidence type="ECO:0000256" key="2">
    <source>
        <dbReference type="ARBA" id="ARBA00012729"/>
    </source>
</evidence>
<dbReference type="Proteomes" id="UP000729402">
    <property type="component" value="Unassembled WGS sequence"/>
</dbReference>
<name>A0A8J5TFG5_ZIZPA</name>
<dbReference type="GO" id="GO:0006032">
    <property type="term" value="P:chitin catabolic process"/>
    <property type="evidence" value="ECO:0007669"/>
    <property type="project" value="UniProtKB-KW"/>
</dbReference>
<keyword evidence="7" id="KW-0119">Carbohydrate metabolism</keyword>
<dbReference type="GO" id="GO:0000272">
    <property type="term" value="P:polysaccharide catabolic process"/>
    <property type="evidence" value="ECO:0007669"/>
    <property type="project" value="UniProtKB-KW"/>
</dbReference>
<keyword evidence="6" id="KW-0146">Chitin degradation</keyword>
<evidence type="ECO:0000256" key="9">
    <source>
        <dbReference type="ARBA" id="ARBA00023326"/>
    </source>
</evidence>
<keyword evidence="8" id="KW-0326">Glycosidase</keyword>
<proteinExistence type="predicted"/>
<dbReference type="CDD" id="cd00325">
    <property type="entry name" value="chitinase_GH19"/>
    <property type="match status" value="1"/>
</dbReference>
<keyword evidence="5" id="KW-0378">Hydrolase</keyword>
<evidence type="ECO:0000259" key="10">
    <source>
        <dbReference type="PROSITE" id="PS00774"/>
    </source>
</evidence>
<evidence type="ECO:0000256" key="5">
    <source>
        <dbReference type="ARBA" id="ARBA00022801"/>
    </source>
</evidence>
<reference evidence="11" key="1">
    <citation type="journal article" date="2021" name="bioRxiv">
        <title>Whole Genome Assembly and Annotation of Northern Wild Rice, Zizania palustris L., Supports a Whole Genome Duplication in the Zizania Genus.</title>
        <authorList>
            <person name="Haas M."/>
            <person name="Kono T."/>
            <person name="Macchietto M."/>
            <person name="Millas R."/>
            <person name="McGilp L."/>
            <person name="Shao M."/>
            <person name="Duquette J."/>
            <person name="Hirsch C.N."/>
            <person name="Kimball J."/>
        </authorList>
    </citation>
    <scope>NUCLEOTIDE SEQUENCE</scope>
    <source>
        <tissue evidence="11">Fresh leaf tissue</tissue>
    </source>
</reference>
<dbReference type="GO" id="GO:0016998">
    <property type="term" value="P:cell wall macromolecule catabolic process"/>
    <property type="evidence" value="ECO:0007669"/>
    <property type="project" value="InterPro"/>
</dbReference>
<dbReference type="PANTHER" id="PTHR22595">
    <property type="entry name" value="CHITINASE-RELATED"/>
    <property type="match status" value="1"/>
</dbReference>
<accession>A0A8J5TFG5</accession>
<evidence type="ECO:0000256" key="4">
    <source>
        <dbReference type="ARBA" id="ARBA00022729"/>
    </source>
</evidence>
<comment type="catalytic activity">
    <reaction evidence="1">
        <text>Random endo-hydrolysis of N-acetyl-beta-D-glucosaminide (1-&gt;4)-beta-linkages in chitin and chitodextrins.</text>
        <dbReference type="EC" id="3.2.1.14"/>
    </reaction>
</comment>
<evidence type="ECO:0000256" key="1">
    <source>
        <dbReference type="ARBA" id="ARBA00000822"/>
    </source>
</evidence>
<keyword evidence="12" id="KW-1185">Reference proteome</keyword>
<evidence type="ECO:0000256" key="8">
    <source>
        <dbReference type="ARBA" id="ARBA00023295"/>
    </source>
</evidence>